<dbReference type="InterPro" id="IPR039422">
    <property type="entry name" value="MarR/SlyA-like"/>
</dbReference>
<dbReference type="PRINTS" id="PR00598">
    <property type="entry name" value="HTHMARR"/>
</dbReference>
<feature type="domain" description="HTH marR-type" evidence="1">
    <location>
        <begin position="19"/>
        <end position="156"/>
    </location>
</feature>
<evidence type="ECO:0000259" key="1">
    <source>
        <dbReference type="PROSITE" id="PS50995"/>
    </source>
</evidence>
<dbReference type="InterPro" id="IPR000835">
    <property type="entry name" value="HTH_MarR-typ"/>
</dbReference>
<dbReference type="InterPro" id="IPR036390">
    <property type="entry name" value="WH_DNA-bd_sf"/>
</dbReference>
<dbReference type="PROSITE" id="PS50995">
    <property type="entry name" value="HTH_MARR_2"/>
    <property type="match status" value="1"/>
</dbReference>
<organism evidence="2 3">
    <name type="scientific">Pseudolabrys taiwanensis</name>
    <dbReference type="NCBI Taxonomy" id="331696"/>
    <lineage>
        <taxon>Bacteria</taxon>
        <taxon>Pseudomonadati</taxon>
        <taxon>Pseudomonadota</taxon>
        <taxon>Alphaproteobacteria</taxon>
        <taxon>Hyphomicrobiales</taxon>
        <taxon>Xanthobacteraceae</taxon>
        <taxon>Pseudolabrys</taxon>
    </lineage>
</organism>
<evidence type="ECO:0000313" key="3">
    <source>
        <dbReference type="Proteomes" id="UP000254889"/>
    </source>
</evidence>
<dbReference type="KEGG" id="ptaw:DW352_16575"/>
<dbReference type="PANTHER" id="PTHR33164">
    <property type="entry name" value="TRANSCRIPTIONAL REGULATOR, MARR FAMILY"/>
    <property type="match status" value="1"/>
</dbReference>
<reference evidence="2 3" key="1">
    <citation type="submission" date="2018-07" db="EMBL/GenBank/DDBJ databases">
        <authorList>
            <person name="Quirk P.G."/>
            <person name="Krulwich T.A."/>
        </authorList>
    </citation>
    <scope>NUCLEOTIDE SEQUENCE [LARGE SCALE GENOMIC DNA]</scope>
    <source>
        <strain evidence="2 3">CC-BB4</strain>
    </source>
</reference>
<dbReference type="InterPro" id="IPR036388">
    <property type="entry name" value="WH-like_DNA-bd_sf"/>
</dbReference>
<evidence type="ECO:0000313" key="2">
    <source>
        <dbReference type="EMBL" id="AXK81997.1"/>
    </source>
</evidence>
<dbReference type="EMBL" id="CP031417">
    <property type="protein sequence ID" value="AXK81997.1"/>
    <property type="molecule type" value="Genomic_DNA"/>
</dbReference>
<accession>A0A345ZYK0</accession>
<sequence length="165" mass="18435">MSSGKSSRKGKLEEARARSFDLARFMPYRLAVLADDVSATIAQVYVDRFDLTRDQWRILAWLGNHAEMQAKEVGRHAGLDKMQMSRALARLEEKKLVAIKPDAQDRRGNILQLTKQGRALYDKITPLVTAREDYLLAALTPDEAAALDSIIAKLRQQALTLKAGA</sequence>
<dbReference type="GO" id="GO:0003700">
    <property type="term" value="F:DNA-binding transcription factor activity"/>
    <property type="evidence" value="ECO:0007669"/>
    <property type="project" value="InterPro"/>
</dbReference>
<keyword evidence="3" id="KW-1185">Reference proteome</keyword>
<dbReference type="SUPFAM" id="SSF46785">
    <property type="entry name" value="Winged helix' DNA-binding domain"/>
    <property type="match status" value="1"/>
</dbReference>
<dbReference type="PANTHER" id="PTHR33164:SF57">
    <property type="entry name" value="MARR-FAMILY TRANSCRIPTIONAL REGULATOR"/>
    <property type="match status" value="1"/>
</dbReference>
<protein>
    <submittedName>
        <fullName evidence="2">MarR family transcriptional regulator</fullName>
    </submittedName>
</protein>
<name>A0A345ZYK0_9HYPH</name>
<proteinExistence type="predicted"/>
<dbReference type="Proteomes" id="UP000254889">
    <property type="component" value="Chromosome"/>
</dbReference>
<gene>
    <name evidence="2" type="ORF">DW352_16575</name>
</gene>
<dbReference type="RefSeq" id="WP_115692376.1">
    <property type="nucleotide sequence ID" value="NZ_CP031417.1"/>
</dbReference>
<dbReference type="AlphaFoldDB" id="A0A345ZYK0"/>
<dbReference type="SMART" id="SM00347">
    <property type="entry name" value="HTH_MARR"/>
    <property type="match status" value="1"/>
</dbReference>
<dbReference type="OrthoDB" id="8906692at2"/>
<dbReference type="Pfam" id="PF12802">
    <property type="entry name" value="MarR_2"/>
    <property type="match status" value="1"/>
</dbReference>
<dbReference type="Gene3D" id="1.10.10.10">
    <property type="entry name" value="Winged helix-like DNA-binding domain superfamily/Winged helix DNA-binding domain"/>
    <property type="match status" value="1"/>
</dbReference>
<dbReference type="GO" id="GO:0006950">
    <property type="term" value="P:response to stress"/>
    <property type="evidence" value="ECO:0007669"/>
    <property type="project" value="TreeGrafter"/>
</dbReference>